<feature type="non-terminal residue" evidence="3">
    <location>
        <position position="155"/>
    </location>
</feature>
<evidence type="ECO:0000259" key="2">
    <source>
        <dbReference type="PROSITE" id="PS50213"/>
    </source>
</evidence>
<feature type="domain" description="FAS1" evidence="2">
    <location>
        <begin position="1"/>
        <end position="121"/>
    </location>
</feature>
<protein>
    <recommendedName>
        <fullName evidence="2">FAS1 domain-containing protein</fullName>
    </recommendedName>
</protein>
<dbReference type="GO" id="GO:0005615">
    <property type="term" value="C:extracellular space"/>
    <property type="evidence" value="ECO:0007669"/>
    <property type="project" value="TreeGrafter"/>
</dbReference>
<accession>A0A699ZWP0</accession>
<dbReference type="PANTHER" id="PTHR10900">
    <property type="entry name" value="PERIOSTIN-RELATED"/>
    <property type="match status" value="1"/>
</dbReference>
<name>A0A699ZWP0_HAELA</name>
<gene>
    <name evidence="3" type="ORF">HaLaN_21721</name>
</gene>
<evidence type="ECO:0000313" key="3">
    <source>
        <dbReference type="EMBL" id="GFH24009.1"/>
    </source>
</evidence>
<dbReference type="SMART" id="SM00554">
    <property type="entry name" value="FAS1"/>
    <property type="match status" value="1"/>
</dbReference>
<dbReference type="Pfam" id="PF02469">
    <property type="entry name" value="Fasciclin"/>
    <property type="match status" value="1"/>
</dbReference>
<dbReference type="InterPro" id="IPR050904">
    <property type="entry name" value="Adhesion/Biosynth-related"/>
</dbReference>
<sequence length="155" mass="15992">LVTDAGLIDFLNNPNRALTLFVPDNAAWEAFNATNPALMSNPASLRNILLLHLLPSTLTSAALPQGALMRSFNDQASPIYIGKTSSGTVRLQSAAGGDASVSSADLGRTCKAAVHVVNGVLNPGEWPWGGASRLGPGHRCGPGQVARVGQPDVSP</sequence>
<comment type="caution">
    <text evidence="3">The sequence shown here is derived from an EMBL/GenBank/DDBJ whole genome shotgun (WGS) entry which is preliminary data.</text>
</comment>
<organism evidence="3 4">
    <name type="scientific">Haematococcus lacustris</name>
    <name type="common">Green alga</name>
    <name type="synonym">Haematococcus pluvialis</name>
    <dbReference type="NCBI Taxonomy" id="44745"/>
    <lineage>
        <taxon>Eukaryota</taxon>
        <taxon>Viridiplantae</taxon>
        <taxon>Chlorophyta</taxon>
        <taxon>core chlorophytes</taxon>
        <taxon>Chlorophyceae</taxon>
        <taxon>CS clade</taxon>
        <taxon>Chlamydomonadales</taxon>
        <taxon>Haematococcaceae</taxon>
        <taxon>Haematococcus</taxon>
    </lineage>
</organism>
<dbReference type="InterPro" id="IPR000782">
    <property type="entry name" value="FAS1_domain"/>
</dbReference>
<proteinExistence type="predicted"/>
<keyword evidence="4" id="KW-1185">Reference proteome</keyword>
<evidence type="ECO:0000313" key="4">
    <source>
        <dbReference type="Proteomes" id="UP000485058"/>
    </source>
</evidence>
<evidence type="ECO:0000256" key="1">
    <source>
        <dbReference type="SAM" id="MobiDB-lite"/>
    </source>
</evidence>
<dbReference type="Gene3D" id="2.30.180.10">
    <property type="entry name" value="FAS1 domain"/>
    <property type="match status" value="1"/>
</dbReference>
<reference evidence="3 4" key="1">
    <citation type="submission" date="2020-02" db="EMBL/GenBank/DDBJ databases">
        <title>Draft genome sequence of Haematococcus lacustris strain NIES-144.</title>
        <authorList>
            <person name="Morimoto D."/>
            <person name="Nakagawa S."/>
            <person name="Yoshida T."/>
            <person name="Sawayama S."/>
        </authorList>
    </citation>
    <scope>NUCLEOTIDE SEQUENCE [LARGE SCALE GENOMIC DNA]</scope>
    <source>
        <strain evidence="3 4">NIES-144</strain>
    </source>
</reference>
<dbReference type="AlphaFoldDB" id="A0A699ZWP0"/>
<dbReference type="PANTHER" id="PTHR10900:SF77">
    <property type="entry name" value="FI19380P1"/>
    <property type="match status" value="1"/>
</dbReference>
<feature type="non-terminal residue" evidence="3">
    <location>
        <position position="1"/>
    </location>
</feature>
<dbReference type="SUPFAM" id="SSF82153">
    <property type="entry name" value="FAS1 domain"/>
    <property type="match status" value="1"/>
</dbReference>
<dbReference type="EMBL" id="BLLF01002417">
    <property type="protein sequence ID" value="GFH24009.1"/>
    <property type="molecule type" value="Genomic_DNA"/>
</dbReference>
<dbReference type="Proteomes" id="UP000485058">
    <property type="component" value="Unassembled WGS sequence"/>
</dbReference>
<dbReference type="PROSITE" id="PS50213">
    <property type="entry name" value="FAS1"/>
    <property type="match status" value="1"/>
</dbReference>
<feature type="region of interest" description="Disordered" evidence="1">
    <location>
        <begin position="132"/>
        <end position="155"/>
    </location>
</feature>
<dbReference type="InterPro" id="IPR036378">
    <property type="entry name" value="FAS1_dom_sf"/>
</dbReference>